<organism evidence="2 3">
    <name type="scientific">Bifidobacterium reuteri</name>
    <dbReference type="NCBI Taxonomy" id="983706"/>
    <lineage>
        <taxon>Bacteria</taxon>
        <taxon>Bacillati</taxon>
        <taxon>Actinomycetota</taxon>
        <taxon>Actinomycetes</taxon>
        <taxon>Bifidobacteriales</taxon>
        <taxon>Bifidobacteriaceae</taxon>
        <taxon>Bifidobacterium</taxon>
    </lineage>
</organism>
<feature type="transmembrane region" description="Helical" evidence="1">
    <location>
        <begin position="12"/>
        <end position="36"/>
    </location>
</feature>
<evidence type="ECO:0000256" key="1">
    <source>
        <dbReference type="SAM" id="Phobius"/>
    </source>
</evidence>
<dbReference type="EMBL" id="RZUG01000004">
    <property type="protein sequence ID" value="KAA8825864.1"/>
    <property type="molecule type" value="Genomic_DNA"/>
</dbReference>
<protein>
    <submittedName>
        <fullName evidence="2">Pilus assembly protein TadE</fullName>
    </submittedName>
</protein>
<keyword evidence="1" id="KW-0812">Transmembrane</keyword>
<dbReference type="RefSeq" id="WP_081977826.1">
    <property type="nucleotide sequence ID" value="NZ_RZUG01000004.1"/>
</dbReference>
<keyword evidence="1" id="KW-1133">Transmembrane helix</keyword>
<gene>
    <name evidence="2" type="ORF">EMO92_03630</name>
</gene>
<dbReference type="Proteomes" id="UP000326251">
    <property type="component" value="Unassembled WGS sequence"/>
</dbReference>
<accession>A0A5J5E8N5</accession>
<dbReference type="InterPro" id="IPR021202">
    <property type="entry name" value="Rv3654c-like"/>
</dbReference>
<evidence type="ECO:0000313" key="2">
    <source>
        <dbReference type="EMBL" id="KAA8825864.1"/>
    </source>
</evidence>
<dbReference type="NCBIfam" id="TIGR03816">
    <property type="entry name" value="tadE_like_DECH"/>
    <property type="match status" value="1"/>
</dbReference>
<keyword evidence="1" id="KW-0472">Membrane</keyword>
<sequence length="117" mass="12150">MKARLEEGSGTMAGAMLVMLAAVMLTVIALVGNLMLCQHKARSIADLAAFNAAYALWHQGLDDPCAFAGGIAAANEAVLADCEVQGDDIRLAISVATDVPFAPHVRKEARAGPVLCD</sequence>
<comment type="caution">
    <text evidence="2">The sequence shown here is derived from an EMBL/GenBank/DDBJ whole genome shotgun (WGS) entry which is preliminary data.</text>
</comment>
<dbReference type="AlphaFoldDB" id="A0A5J5E8N5"/>
<name>A0A5J5E8N5_9BIFI</name>
<proteinExistence type="predicted"/>
<evidence type="ECO:0000313" key="3">
    <source>
        <dbReference type="Proteomes" id="UP000326251"/>
    </source>
</evidence>
<reference evidence="2 3" key="1">
    <citation type="journal article" date="2019" name="Syst. Appl. Microbiol.">
        <title>Characterization of Bifidobacterium species in feaces of the Egyptian fruit bat: Description of B. vespertilionis sp. nov. and B. rousetti sp. nov.</title>
        <authorList>
            <person name="Modesto M."/>
            <person name="Satti M."/>
            <person name="Watanabe K."/>
            <person name="Puglisi E."/>
            <person name="Morelli L."/>
            <person name="Huang C.-H."/>
            <person name="Liou J.-S."/>
            <person name="Miyashita M."/>
            <person name="Tamura T."/>
            <person name="Saito S."/>
            <person name="Mori K."/>
            <person name="Huang L."/>
            <person name="Sciavilla P."/>
            <person name="Sandri C."/>
            <person name="Spiezio C."/>
            <person name="Vitali F."/>
            <person name="Cavalieri D."/>
            <person name="Perpetuini G."/>
            <person name="Tofalo R."/>
            <person name="Bonetti A."/>
            <person name="Arita M."/>
            <person name="Mattarelli P."/>
        </authorList>
    </citation>
    <scope>NUCLEOTIDE SEQUENCE [LARGE SCALE GENOMIC DNA]</scope>
    <source>
        <strain evidence="2 3">RST19</strain>
    </source>
</reference>